<protein>
    <submittedName>
        <fullName evidence="7">(2Fe-2S)-binding domain protein</fullName>
    </submittedName>
</protein>
<dbReference type="FunFam" id="3.10.20.30:FF:000020">
    <property type="entry name" value="Xanthine dehydrogenase iron-sulfur subunit"/>
    <property type="match status" value="1"/>
</dbReference>
<dbReference type="EMBL" id="CP000697">
    <property type="protein sequence ID" value="ABQ31373.1"/>
    <property type="molecule type" value="Genomic_DNA"/>
</dbReference>
<dbReference type="GO" id="GO:0051537">
    <property type="term" value="F:2 iron, 2 sulfur cluster binding"/>
    <property type="evidence" value="ECO:0007669"/>
    <property type="project" value="UniProtKB-KW"/>
</dbReference>
<evidence type="ECO:0000259" key="6">
    <source>
        <dbReference type="PROSITE" id="PS51085"/>
    </source>
</evidence>
<evidence type="ECO:0000313" key="8">
    <source>
        <dbReference type="Proteomes" id="UP000000245"/>
    </source>
</evidence>
<dbReference type="InterPro" id="IPR036884">
    <property type="entry name" value="2Fe-2S-bd_dom_sf"/>
</dbReference>
<dbReference type="InterPro" id="IPR036010">
    <property type="entry name" value="2Fe-2S_ferredoxin-like_sf"/>
</dbReference>
<proteinExistence type="predicted"/>
<dbReference type="Gene3D" id="3.10.20.30">
    <property type="match status" value="1"/>
</dbReference>
<dbReference type="InterPro" id="IPR012675">
    <property type="entry name" value="Beta-grasp_dom_sf"/>
</dbReference>
<dbReference type="Pfam" id="PF01799">
    <property type="entry name" value="Fer2_2"/>
    <property type="match status" value="1"/>
</dbReference>
<gene>
    <name evidence="7" type="ordered locus">Acry_2175</name>
</gene>
<dbReference type="PROSITE" id="PS00197">
    <property type="entry name" value="2FE2S_FER_1"/>
    <property type="match status" value="1"/>
</dbReference>
<dbReference type="GO" id="GO:0046872">
    <property type="term" value="F:metal ion binding"/>
    <property type="evidence" value="ECO:0007669"/>
    <property type="project" value="UniProtKB-KW"/>
</dbReference>
<dbReference type="InterPro" id="IPR051452">
    <property type="entry name" value="Diverse_Oxidoreductases"/>
</dbReference>
<evidence type="ECO:0000256" key="4">
    <source>
        <dbReference type="ARBA" id="ARBA00023004"/>
    </source>
</evidence>
<dbReference type="Pfam" id="PF00111">
    <property type="entry name" value="Fer2"/>
    <property type="match status" value="1"/>
</dbReference>
<dbReference type="InterPro" id="IPR006058">
    <property type="entry name" value="2Fe2S_fd_BS"/>
</dbReference>
<evidence type="ECO:0000313" key="7">
    <source>
        <dbReference type="EMBL" id="ABQ31373.1"/>
    </source>
</evidence>
<dbReference type="PANTHER" id="PTHR44379">
    <property type="entry name" value="OXIDOREDUCTASE WITH IRON-SULFUR SUBUNIT"/>
    <property type="match status" value="1"/>
</dbReference>
<keyword evidence="4" id="KW-0408">Iron</keyword>
<dbReference type="InterPro" id="IPR002888">
    <property type="entry name" value="2Fe-2S-bd"/>
</dbReference>
<evidence type="ECO:0000256" key="2">
    <source>
        <dbReference type="ARBA" id="ARBA00022723"/>
    </source>
</evidence>
<dbReference type="GO" id="GO:0016491">
    <property type="term" value="F:oxidoreductase activity"/>
    <property type="evidence" value="ECO:0007669"/>
    <property type="project" value="UniProtKB-KW"/>
</dbReference>
<dbReference type="SUPFAM" id="SSF47741">
    <property type="entry name" value="CO dehydrogenase ISP C-domain like"/>
    <property type="match status" value="1"/>
</dbReference>
<keyword evidence="2" id="KW-0479">Metal-binding</keyword>
<dbReference type="KEGG" id="acr:Acry_2175"/>
<dbReference type="InterPro" id="IPR001041">
    <property type="entry name" value="2Fe-2S_ferredoxin-type"/>
</dbReference>
<keyword evidence="1" id="KW-0001">2Fe-2S</keyword>
<dbReference type="STRING" id="349163.Acry_2175"/>
<evidence type="ECO:0000256" key="3">
    <source>
        <dbReference type="ARBA" id="ARBA00023002"/>
    </source>
</evidence>
<dbReference type="CDD" id="cd00207">
    <property type="entry name" value="fer2"/>
    <property type="match status" value="1"/>
</dbReference>
<dbReference type="AlphaFoldDB" id="A5G0J1"/>
<evidence type="ECO:0000256" key="5">
    <source>
        <dbReference type="ARBA" id="ARBA00023014"/>
    </source>
</evidence>
<dbReference type="eggNOG" id="COG2080">
    <property type="taxonomic scope" value="Bacteria"/>
</dbReference>
<evidence type="ECO:0000256" key="1">
    <source>
        <dbReference type="ARBA" id="ARBA00022714"/>
    </source>
</evidence>
<dbReference type="PANTHER" id="PTHR44379:SF8">
    <property type="entry name" value="XANTHINE DEHYDROGENASE IRON-SULFUR-BINDING SUBUNIT XDHC-RELATED"/>
    <property type="match status" value="1"/>
</dbReference>
<dbReference type="Proteomes" id="UP000000245">
    <property type="component" value="Chromosome"/>
</dbReference>
<dbReference type="HOGENOM" id="CLU_052511_3_1_5"/>
<feature type="domain" description="2Fe-2S ferredoxin-type" evidence="6">
    <location>
        <begin position="6"/>
        <end position="82"/>
    </location>
</feature>
<reference evidence="7 8" key="1">
    <citation type="submission" date="2007-05" db="EMBL/GenBank/DDBJ databases">
        <title>Complete sequence of chromosome of Acidiphilium cryptum JF-5.</title>
        <authorList>
            <consortium name="US DOE Joint Genome Institute"/>
            <person name="Copeland A."/>
            <person name="Lucas S."/>
            <person name="Lapidus A."/>
            <person name="Barry K."/>
            <person name="Detter J.C."/>
            <person name="Glavina del Rio T."/>
            <person name="Hammon N."/>
            <person name="Israni S."/>
            <person name="Dalin E."/>
            <person name="Tice H."/>
            <person name="Pitluck S."/>
            <person name="Sims D."/>
            <person name="Brettin T."/>
            <person name="Bruce D."/>
            <person name="Han C."/>
            <person name="Schmutz J."/>
            <person name="Larimer F."/>
            <person name="Land M."/>
            <person name="Hauser L."/>
            <person name="Kyrpides N."/>
            <person name="Kim E."/>
            <person name="Magnuson T."/>
            <person name="Richardson P."/>
        </authorList>
    </citation>
    <scope>NUCLEOTIDE SEQUENCE [LARGE SCALE GENOMIC DNA]</scope>
    <source>
        <strain evidence="7 8">JF-5</strain>
    </source>
</reference>
<dbReference type="SUPFAM" id="SSF54292">
    <property type="entry name" value="2Fe-2S ferredoxin-like"/>
    <property type="match status" value="1"/>
</dbReference>
<organism evidence="7 8">
    <name type="scientific">Acidiphilium cryptum (strain JF-5)</name>
    <dbReference type="NCBI Taxonomy" id="349163"/>
    <lineage>
        <taxon>Bacteria</taxon>
        <taxon>Pseudomonadati</taxon>
        <taxon>Pseudomonadota</taxon>
        <taxon>Alphaproteobacteria</taxon>
        <taxon>Acetobacterales</taxon>
        <taxon>Acidocellaceae</taxon>
        <taxon>Acidiphilium</taxon>
    </lineage>
</organism>
<dbReference type="PROSITE" id="PS51085">
    <property type="entry name" value="2FE2S_FER_2"/>
    <property type="match status" value="1"/>
</dbReference>
<keyword evidence="8" id="KW-1185">Reference proteome</keyword>
<keyword evidence="3" id="KW-0560">Oxidoreductase</keyword>
<sequence length="161" mass="16959">MSGSMTAISLIVNGERVEAEVPARLHLADFLRERLGLTGTHLGCEHGVCGACTVRLDGAIVRGCLVLAVQAAGCVVETIEGVSDSGELADLQEAFWRRNALQCGYCTPGMMLAAADFLAHAPDPTDRAAIRAHLSGNYCRCTGYEAIVDAVEATARARRAA</sequence>
<accession>A5G0J1</accession>
<dbReference type="Gene3D" id="1.10.150.120">
    <property type="entry name" value="[2Fe-2S]-binding domain"/>
    <property type="match status" value="1"/>
</dbReference>
<name>A5G0J1_ACICJ</name>
<keyword evidence="5" id="KW-0411">Iron-sulfur</keyword>